<evidence type="ECO:0000313" key="3">
    <source>
        <dbReference type="Proteomes" id="UP000219020"/>
    </source>
</evidence>
<dbReference type="RefSeq" id="WP_150143232.1">
    <property type="nucleotide sequence ID" value="NZ_CAWNJE010000012.1"/>
</dbReference>
<keyword evidence="1" id="KW-0812">Transmembrane</keyword>
<evidence type="ECO:0000313" key="2">
    <source>
        <dbReference type="EMBL" id="PCS24112.1"/>
    </source>
</evidence>
<gene>
    <name evidence="2" type="ORF">BTN49_0106</name>
</gene>
<name>A0A2A5T7K6_9GAMM</name>
<dbReference type="AlphaFoldDB" id="A0A2A5T7K6"/>
<dbReference type="EMBL" id="NBYY01000003">
    <property type="protein sequence ID" value="PCS24112.1"/>
    <property type="molecule type" value="Genomic_DNA"/>
</dbReference>
<protein>
    <submittedName>
        <fullName evidence="2">Uncharacterized protein</fullName>
    </submittedName>
</protein>
<dbReference type="Proteomes" id="UP000219020">
    <property type="component" value="Unassembled WGS sequence"/>
</dbReference>
<keyword evidence="1" id="KW-1133">Transmembrane helix</keyword>
<sequence>MCFLVFFRALLIKSVRYRLDLINNAGLVDESFVGVFAIVAAIFTGIEGRITTSKNFGGIFNNRIPYFVVRFL</sequence>
<organism evidence="2 3">
    <name type="scientific">Candidatus Enterovibrio escicola</name>
    <dbReference type="NCBI Taxonomy" id="1927127"/>
    <lineage>
        <taxon>Bacteria</taxon>
        <taxon>Pseudomonadati</taxon>
        <taxon>Pseudomonadota</taxon>
        <taxon>Gammaproteobacteria</taxon>
        <taxon>Vibrionales</taxon>
        <taxon>Vibrionaceae</taxon>
        <taxon>Enterovibrio</taxon>
    </lineage>
</organism>
<comment type="caution">
    <text evidence="2">The sequence shown here is derived from an EMBL/GenBank/DDBJ whole genome shotgun (WGS) entry which is preliminary data.</text>
</comment>
<feature type="transmembrane region" description="Helical" evidence="1">
    <location>
        <begin position="32"/>
        <end position="50"/>
    </location>
</feature>
<keyword evidence="3" id="KW-1185">Reference proteome</keyword>
<proteinExistence type="predicted"/>
<evidence type="ECO:0000256" key="1">
    <source>
        <dbReference type="SAM" id="Phobius"/>
    </source>
</evidence>
<keyword evidence="1" id="KW-0472">Membrane</keyword>
<reference evidence="3" key="1">
    <citation type="submission" date="2017-04" db="EMBL/GenBank/DDBJ databases">
        <title>Genome evolution of the luminous symbionts of deep sea anglerfish.</title>
        <authorList>
            <person name="Hendry T.A."/>
        </authorList>
    </citation>
    <scope>NUCLEOTIDE SEQUENCE [LARGE SCALE GENOMIC DNA]</scope>
</reference>
<accession>A0A2A5T7K6</accession>